<evidence type="ECO:0000313" key="5">
    <source>
        <dbReference type="Proteomes" id="UP000474758"/>
    </source>
</evidence>
<keyword evidence="2" id="KW-0378">Hydrolase</keyword>
<dbReference type="Gene3D" id="3.40.50.1820">
    <property type="entry name" value="alpha/beta hydrolase"/>
    <property type="match status" value="1"/>
</dbReference>
<evidence type="ECO:0000256" key="2">
    <source>
        <dbReference type="ARBA" id="ARBA00022801"/>
    </source>
</evidence>
<dbReference type="PANTHER" id="PTHR10655:SF17">
    <property type="entry name" value="LYSOPHOSPHOLIPASE-LIKE PROTEIN 1"/>
    <property type="match status" value="1"/>
</dbReference>
<dbReference type="SUPFAM" id="SSF53474">
    <property type="entry name" value="alpha/beta-Hydrolases"/>
    <property type="match status" value="1"/>
</dbReference>
<dbReference type="PANTHER" id="PTHR10655">
    <property type="entry name" value="LYSOPHOSPHOLIPASE-RELATED"/>
    <property type="match status" value="1"/>
</dbReference>
<reference evidence="4 5" key="1">
    <citation type="submission" date="2020-02" db="EMBL/GenBank/DDBJ databases">
        <title>Rhodobacter translucens sp. nov., a novel bacterium isolated from activated sludge.</title>
        <authorList>
            <person name="Liu J."/>
        </authorList>
    </citation>
    <scope>NUCLEOTIDE SEQUENCE [LARGE SCALE GENOMIC DNA]</scope>
    <source>
        <strain evidence="4 5">HX-7-19</strain>
    </source>
</reference>
<keyword evidence="5" id="KW-1185">Reference proteome</keyword>
<dbReference type="EMBL" id="JAALFE010000012">
    <property type="protein sequence ID" value="NGQ91838.1"/>
    <property type="molecule type" value="Genomic_DNA"/>
</dbReference>
<dbReference type="AlphaFoldDB" id="A0A6M1TU40"/>
<dbReference type="Pfam" id="PF02230">
    <property type="entry name" value="Abhydrolase_2"/>
    <property type="match status" value="1"/>
</dbReference>
<accession>A0A6M1TU40</accession>
<feature type="domain" description="Phospholipase/carboxylesterase/thioesterase" evidence="3">
    <location>
        <begin position="6"/>
        <end position="126"/>
    </location>
</feature>
<dbReference type="GO" id="GO:0016787">
    <property type="term" value="F:hydrolase activity"/>
    <property type="evidence" value="ECO:0007669"/>
    <property type="project" value="UniProtKB-KW"/>
</dbReference>
<evidence type="ECO:0000256" key="1">
    <source>
        <dbReference type="ARBA" id="ARBA00006499"/>
    </source>
</evidence>
<gene>
    <name evidence="4" type="ORF">G5V65_13110</name>
</gene>
<dbReference type="InterPro" id="IPR029058">
    <property type="entry name" value="AB_hydrolase_fold"/>
</dbReference>
<comment type="similarity">
    <text evidence="1">Belongs to the AB hydrolase superfamily. AB hydrolase 2 family.</text>
</comment>
<evidence type="ECO:0000259" key="3">
    <source>
        <dbReference type="Pfam" id="PF02230"/>
    </source>
</evidence>
<organism evidence="4 5">
    <name type="scientific">Paragemmobacter kunshanensis</name>
    <dbReference type="NCBI Taxonomy" id="2583234"/>
    <lineage>
        <taxon>Bacteria</taxon>
        <taxon>Pseudomonadati</taxon>
        <taxon>Pseudomonadota</taxon>
        <taxon>Alphaproteobacteria</taxon>
        <taxon>Rhodobacterales</taxon>
        <taxon>Paracoccaceae</taxon>
        <taxon>Paragemmobacter</taxon>
    </lineage>
</organism>
<name>A0A6M1TU40_9RHOB</name>
<dbReference type="RefSeq" id="WP_165050829.1">
    <property type="nucleotide sequence ID" value="NZ_JAALFE010000012.1"/>
</dbReference>
<dbReference type="Proteomes" id="UP000474758">
    <property type="component" value="Unassembled WGS sequence"/>
</dbReference>
<dbReference type="InterPro" id="IPR003140">
    <property type="entry name" value="PLipase/COase/thioEstase"/>
</dbReference>
<protein>
    <submittedName>
        <fullName evidence="4">Phospholipase</fullName>
    </submittedName>
</protein>
<dbReference type="InterPro" id="IPR050565">
    <property type="entry name" value="LYPA1-2/EST-like"/>
</dbReference>
<evidence type="ECO:0000313" key="4">
    <source>
        <dbReference type="EMBL" id="NGQ91838.1"/>
    </source>
</evidence>
<comment type="caution">
    <text evidence="4">The sequence shown here is derived from an EMBL/GenBank/DDBJ whole genome shotgun (WGS) entry which is preliminary data.</text>
</comment>
<sequence length="212" mass="22094">MNRAGPSRNATAGIVLLHGRGGSAADILSLMSHAALPDVAAIAPEAPGNSWWPTSFLAPSAQMEPFVTRALAQVTDAISTLTSEGIPPGRIWLAGFSQGACLASEAYARMGEPLAGLLAFSGGLVGTGDAEGPPTEALYGHRPKRFDYGGNRKGRVWLSVHERDPHIPVQRVQDTAATLSALGAAMETKVYPGAGHGVMRDDISALRRCLTA</sequence>
<proteinExistence type="inferred from homology"/>